<evidence type="ECO:0000313" key="4">
    <source>
        <dbReference type="Proteomes" id="UP001446871"/>
    </source>
</evidence>
<dbReference type="PANTHER" id="PTHR34883">
    <property type="entry name" value="SERINE-RICH PROTEIN, PUTATIVE-RELATED-RELATED"/>
    <property type="match status" value="1"/>
</dbReference>
<keyword evidence="2" id="KW-0732">Signal</keyword>
<feature type="chain" id="PRO_5047010906" description="Serine-threonine rich" evidence="2">
    <location>
        <begin position="18"/>
        <end position="337"/>
    </location>
</feature>
<evidence type="ECO:0008006" key="5">
    <source>
        <dbReference type="Google" id="ProtNLM"/>
    </source>
</evidence>
<dbReference type="Gene3D" id="2.60.40.420">
    <property type="entry name" value="Cupredoxins - blue copper proteins"/>
    <property type="match status" value="1"/>
</dbReference>
<dbReference type="SUPFAM" id="SSF49503">
    <property type="entry name" value="Cupredoxins"/>
    <property type="match status" value="1"/>
</dbReference>
<protein>
    <recommendedName>
        <fullName evidence="5">Serine-threonine rich</fullName>
    </recommendedName>
</protein>
<accession>A0ABR1W1T4</accession>
<dbReference type="CDD" id="cd00920">
    <property type="entry name" value="Cupredoxin"/>
    <property type="match status" value="1"/>
</dbReference>
<dbReference type="PANTHER" id="PTHR34883:SF4">
    <property type="entry name" value="CUPREDOXIN"/>
    <property type="match status" value="1"/>
</dbReference>
<evidence type="ECO:0000313" key="3">
    <source>
        <dbReference type="EMBL" id="KAK8077438.1"/>
    </source>
</evidence>
<proteinExistence type="predicted"/>
<comment type="caution">
    <text evidence="3">The sequence shown here is derived from an EMBL/GenBank/DDBJ whole genome shotgun (WGS) entry which is preliminary data.</text>
</comment>
<dbReference type="InterPro" id="IPR052953">
    <property type="entry name" value="Ser-rich/MCO-related"/>
</dbReference>
<reference evidence="3 4" key="1">
    <citation type="submission" date="2023-01" db="EMBL/GenBank/DDBJ databases">
        <title>Analysis of 21 Apiospora genomes using comparative genomics revels a genus with tremendous synthesis potential of carbohydrate active enzymes and secondary metabolites.</title>
        <authorList>
            <person name="Sorensen T."/>
        </authorList>
    </citation>
    <scope>NUCLEOTIDE SEQUENCE [LARGE SCALE GENOMIC DNA]</scope>
    <source>
        <strain evidence="3 4">CBS 83171</strain>
    </source>
</reference>
<organism evidence="3 4">
    <name type="scientific">Apiospora saccharicola</name>
    <dbReference type="NCBI Taxonomy" id="335842"/>
    <lineage>
        <taxon>Eukaryota</taxon>
        <taxon>Fungi</taxon>
        <taxon>Dikarya</taxon>
        <taxon>Ascomycota</taxon>
        <taxon>Pezizomycotina</taxon>
        <taxon>Sordariomycetes</taxon>
        <taxon>Xylariomycetidae</taxon>
        <taxon>Amphisphaeriales</taxon>
        <taxon>Apiosporaceae</taxon>
        <taxon>Apiospora</taxon>
    </lineage>
</organism>
<dbReference type="EMBL" id="JAQQWM010000002">
    <property type="protein sequence ID" value="KAK8077438.1"/>
    <property type="molecule type" value="Genomic_DNA"/>
</dbReference>
<evidence type="ECO:0000256" key="1">
    <source>
        <dbReference type="SAM" id="MobiDB-lite"/>
    </source>
</evidence>
<gene>
    <name evidence="3" type="ORF">PG996_003608</name>
</gene>
<feature type="signal peptide" evidence="2">
    <location>
        <begin position="1"/>
        <end position="17"/>
    </location>
</feature>
<dbReference type="Proteomes" id="UP001446871">
    <property type="component" value="Unassembled WGS sequence"/>
</dbReference>
<name>A0ABR1W1T4_9PEZI</name>
<keyword evidence="4" id="KW-1185">Reference proteome</keyword>
<feature type="region of interest" description="Disordered" evidence="1">
    <location>
        <begin position="245"/>
        <end position="284"/>
    </location>
</feature>
<evidence type="ECO:0000256" key="2">
    <source>
        <dbReference type="SAM" id="SignalP"/>
    </source>
</evidence>
<sequence length="337" mass="32333">MKFSAALSLALAPLALAKAVNNVYPAERRMEHKKGAAAAKGAAAGAVAGVALGAGGAAVINAGAGGSVTQIILVWANPGGGAATTTMNQQVTVTQTVTAGAPPGASAPPAAAATHSVIVGGAAGLVYTPAEVKAKKGDMVIFTFMAANHTATQSTFDKPCDAMPGGMDSGFQLNANNTVNPPPQVAMQVMVETPLWFYCRQSTHCGKGMTFSINPTAEKSQAIFQSKAIAQKGTGAPSAIVGGGAAGAANGTAPPAAAPPAAGAPPPPAKSGAAPPPATGGAAAPGMVQGIGQLTPGAGQCICAVSCAPGSFPAVAAQGLGAFGGMPGGMPADMAEA</sequence>
<dbReference type="InterPro" id="IPR008972">
    <property type="entry name" value="Cupredoxin"/>
</dbReference>
<feature type="compositionally biased region" description="Pro residues" evidence="1">
    <location>
        <begin position="256"/>
        <end position="278"/>
    </location>
</feature>